<sequence>MSYGDVRHDSPAINLPSDELAVDPGANEFSANSVLVSLQQSKLYWLSMTDESGEIRNCFFNRKIDIVGIQCFDIFDFIFSSLYIS</sequence>
<evidence type="ECO:0000313" key="2">
    <source>
        <dbReference type="WBParaSite" id="nRc.2.0.1.t28282-RA"/>
    </source>
</evidence>
<organism evidence="1 2">
    <name type="scientific">Romanomermis culicivorax</name>
    <name type="common">Nematode worm</name>
    <dbReference type="NCBI Taxonomy" id="13658"/>
    <lineage>
        <taxon>Eukaryota</taxon>
        <taxon>Metazoa</taxon>
        <taxon>Ecdysozoa</taxon>
        <taxon>Nematoda</taxon>
        <taxon>Enoplea</taxon>
        <taxon>Dorylaimia</taxon>
        <taxon>Mermithida</taxon>
        <taxon>Mermithoidea</taxon>
        <taxon>Mermithidae</taxon>
        <taxon>Romanomermis</taxon>
    </lineage>
</organism>
<protein>
    <submittedName>
        <fullName evidence="2">Uncharacterized protein</fullName>
    </submittedName>
</protein>
<name>A0A915JQA2_ROMCU</name>
<evidence type="ECO:0000313" key="1">
    <source>
        <dbReference type="Proteomes" id="UP000887565"/>
    </source>
</evidence>
<dbReference type="Proteomes" id="UP000887565">
    <property type="component" value="Unplaced"/>
</dbReference>
<keyword evidence="1" id="KW-1185">Reference proteome</keyword>
<dbReference type="WBParaSite" id="nRc.2.0.1.t28282-RA">
    <property type="protein sequence ID" value="nRc.2.0.1.t28282-RA"/>
    <property type="gene ID" value="nRc.2.0.1.g28282"/>
</dbReference>
<proteinExistence type="predicted"/>
<accession>A0A915JQA2</accession>
<reference evidence="2" key="1">
    <citation type="submission" date="2022-11" db="UniProtKB">
        <authorList>
            <consortium name="WormBaseParasite"/>
        </authorList>
    </citation>
    <scope>IDENTIFICATION</scope>
</reference>
<dbReference type="AlphaFoldDB" id="A0A915JQA2"/>